<protein>
    <submittedName>
        <fullName evidence="3">MgtE protein</fullName>
    </submittedName>
</protein>
<dbReference type="RefSeq" id="WP_136776552.1">
    <property type="nucleotide sequence ID" value="NZ_SUPK01000002.1"/>
</dbReference>
<name>A0A4U0FEE0_9BACL</name>
<accession>A0A4U0FEE0</accession>
<reference evidence="3 4" key="1">
    <citation type="submission" date="2019-04" db="EMBL/GenBank/DDBJ databases">
        <title>Cohnella sp. nov., isolated from soil.</title>
        <authorList>
            <person name="Kim W."/>
        </authorList>
    </citation>
    <scope>NUCLEOTIDE SEQUENCE [LARGE SCALE GENOMIC DNA]</scope>
    <source>
        <strain evidence="3 4">CAU 1483</strain>
    </source>
</reference>
<dbReference type="AlphaFoldDB" id="A0A4U0FEE0"/>
<proteinExistence type="predicted"/>
<keyword evidence="2" id="KW-1133">Transmembrane helix</keyword>
<keyword evidence="4" id="KW-1185">Reference proteome</keyword>
<feature type="coiled-coil region" evidence="1">
    <location>
        <begin position="71"/>
        <end position="119"/>
    </location>
</feature>
<dbReference type="SUPFAM" id="SSF158791">
    <property type="entry name" value="MgtE N-terminal domain-like"/>
    <property type="match status" value="1"/>
</dbReference>
<keyword evidence="1" id="KW-0175">Coiled coil</keyword>
<feature type="transmembrane region" description="Helical" evidence="2">
    <location>
        <begin position="17"/>
        <end position="38"/>
    </location>
</feature>
<comment type="caution">
    <text evidence="3">The sequence shown here is derived from an EMBL/GenBank/DDBJ whole genome shotgun (WGS) entry which is preliminary data.</text>
</comment>
<evidence type="ECO:0000256" key="2">
    <source>
        <dbReference type="SAM" id="Phobius"/>
    </source>
</evidence>
<dbReference type="EMBL" id="SUPK01000002">
    <property type="protein sequence ID" value="TJY43187.1"/>
    <property type="molecule type" value="Genomic_DNA"/>
</dbReference>
<evidence type="ECO:0000313" key="4">
    <source>
        <dbReference type="Proteomes" id="UP000309673"/>
    </source>
</evidence>
<dbReference type="OrthoDB" id="2381574at2"/>
<organism evidence="3 4">
    <name type="scientific">Cohnella pontilimi</name>
    <dbReference type="NCBI Taxonomy" id="2564100"/>
    <lineage>
        <taxon>Bacteria</taxon>
        <taxon>Bacillati</taxon>
        <taxon>Bacillota</taxon>
        <taxon>Bacilli</taxon>
        <taxon>Bacillales</taxon>
        <taxon>Paenibacillaceae</taxon>
        <taxon>Cohnella</taxon>
    </lineage>
</organism>
<sequence length="303" mass="32871">MAKTDEEKNSYSGFERFLFFLTPILFTAVLLGMLLLLFNTDLRNKALEIGAKIPVLNAVLPEPAMSVDPGATDEQITVNNAKQKIDELKALLADREAALKKATQQTAEQTKMIEDLNAQIGLLNQDKQQRTLTADEYQARIKSLASMYGRMTPGKAAPILESMTVEETALVLGAMTDTERGRLLEKMSPKRAADVTIMLKDSDTAENKQIAALQSRVKELEKAAGVGNNALDTSELKQTFSVMKPVNAAALLLDMAGGAQQGKALQILGSLDDNARSQILSAMSDKDNKTTAALISKLMTVKP</sequence>
<evidence type="ECO:0000256" key="1">
    <source>
        <dbReference type="SAM" id="Coils"/>
    </source>
</evidence>
<dbReference type="Gene3D" id="1.10.220.30">
    <property type="match status" value="1"/>
</dbReference>
<gene>
    <name evidence="3" type="ORF">E5161_04630</name>
</gene>
<evidence type="ECO:0000313" key="3">
    <source>
        <dbReference type="EMBL" id="TJY43187.1"/>
    </source>
</evidence>
<keyword evidence="2" id="KW-0812">Transmembrane</keyword>
<keyword evidence="2" id="KW-0472">Membrane</keyword>
<dbReference type="Proteomes" id="UP000309673">
    <property type="component" value="Unassembled WGS sequence"/>
</dbReference>